<dbReference type="EMBL" id="PISE01000007">
    <property type="protein sequence ID" value="PKG25096.1"/>
    <property type="molecule type" value="Genomic_DNA"/>
</dbReference>
<dbReference type="AlphaFoldDB" id="A0A2N0Z6F0"/>
<dbReference type="Gene3D" id="3.30.1240.10">
    <property type="match status" value="1"/>
</dbReference>
<dbReference type="NCBIfam" id="TIGR00099">
    <property type="entry name" value="Cof-subfamily"/>
    <property type="match status" value="1"/>
</dbReference>
<dbReference type="InterPro" id="IPR006379">
    <property type="entry name" value="HAD-SF_hydro_IIB"/>
</dbReference>
<evidence type="ECO:0000313" key="1">
    <source>
        <dbReference type="EMBL" id="PKG25096.1"/>
    </source>
</evidence>
<name>A0A2N0Z6F0_9BACI</name>
<dbReference type="SFLD" id="SFLDS00003">
    <property type="entry name" value="Haloacid_Dehalogenase"/>
    <property type="match status" value="1"/>
</dbReference>
<keyword evidence="2" id="KW-1185">Reference proteome</keyword>
<dbReference type="SUPFAM" id="SSF56784">
    <property type="entry name" value="HAD-like"/>
    <property type="match status" value="1"/>
</dbReference>
<dbReference type="GO" id="GO:0016791">
    <property type="term" value="F:phosphatase activity"/>
    <property type="evidence" value="ECO:0007669"/>
    <property type="project" value="TreeGrafter"/>
</dbReference>
<comment type="caution">
    <text evidence="1">The sequence shown here is derived from an EMBL/GenBank/DDBJ whole genome shotgun (WGS) entry which is preliminary data.</text>
</comment>
<sequence length="300" mass="34821">MKSFLVKNLCKIKESIMNIKAIILDMDGTMLNEESKVSEELHRYLRRLRQEGLKIFIATGRTLLEIENVVPEEFEVDGFVTSNGMAAFVEKEQLFQHSLEPSLVEGLMEEVQKRNLYYEIHPAVGNRYVLKEDQGMILHMIKGERPSSVEENEWLSRKSAIEEHIDWKRELHPNNISKIYFFHTDKGKIKSWISFLEKLKLQHGFSSSSSTENNVEIMAENINKATGVEYLLERYNLSFEEVLAVGDGENDLPLLKRVGYAVAMKNAPNSVKEYVDEQTDFSYKENGLYYYLSNKFKLDK</sequence>
<organism evidence="1 2">
    <name type="scientific">Niallia nealsonii</name>
    <dbReference type="NCBI Taxonomy" id="115979"/>
    <lineage>
        <taxon>Bacteria</taxon>
        <taxon>Bacillati</taxon>
        <taxon>Bacillota</taxon>
        <taxon>Bacilli</taxon>
        <taxon>Bacillales</taxon>
        <taxon>Bacillaceae</taxon>
        <taxon>Niallia</taxon>
    </lineage>
</organism>
<dbReference type="GO" id="GO:0005829">
    <property type="term" value="C:cytosol"/>
    <property type="evidence" value="ECO:0007669"/>
    <property type="project" value="TreeGrafter"/>
</dbReference>
<dbReference type="InterPro" id="IPR023214">
    <property type="entry name" value="HAD_sf"/>
</dbReference>
<reference evidence="1 2" key="1">
    <citation type="journal article" date="2003" name="Int. J. Syst. Evol. Microbiol.">
        <title>Bacillus nealsonii sp. nov., isolated from a spacecraft-assembly facility, whose spores are gamma-radiation resistant.</title>
        <authorList>
            <person name="Venkateswaran K."/>
            <person name="Kempf M."/>
            <person name="Chen F."/>
            <person name="Satomi M."/>
            <person name="Nicholson W."/>
            <person name="Kern R."/>
        </authorList>
    </citation>
    <scope>NUCLEOTIDE SEQUENCE [LARGE SCALE GENOMIC DNA]</scope>
    <source>
        <strain evidence="1 2">FO-92</strain>
    </source>
</reference>
<protein>
    <submittedName>
        <fullName evidence="1">Cof-type HAD-IIB family hydrolase</fullName>
    </submittedName>
</protein>
<dbReference type="SFLD" id="SFLDG01140">
    <property type="entry name" value="C2.B:_Phosphomannomutase_and_P"/>
    <property type="match status" value="1"/>
</dbReference>
<accession>A0A2N0Z6F0</accession>
<gene>
    <name evidence="1" type="ORF">CWS01_03080</name>
</gene>
<dbReference type="InterPro" id="IPR036412">
    <property type="entry name" value="HAD-like_sf"/>
</dbReference>
<dbReference type="PANTHER" id="PTHR10000:SF55">
    <property type="entry name" value="5-AMINO-6-(5-PHOSPHO-D-RIBITYLAMINO)URACIL PHOSPHATASE YCSE"/>
    <property type="match status" value="1"/>
</dbReference>
<dbReference type="NCBIfam" id="TIGR01484">
    <property type="entry name" value="HAD-SF-IIB"/>
    <property type="match status" value="1"/>
</dbReference>
<dbReference type="Pfam" id="PF08282">
    <property type="entry name" value="Hydrolase_3"/>
    <property type="match status" value="1"/>
</dbReference>
<evidence type="ECO:0000313" key="2">
    <source>
        <dbReference type="Proteomes" id="UP000233375"/>
    </source>
</evidence>
<proteinExistence type="predicted"/>
<dbReference type="Gene3D" id="3.40.50.1000">
    <property type="entry name" value="HAD superfamily/HAD-like"/>
    <property type="match status" value="1"/>
</dbReference>
<keyword evidence="1" id="KW-0378">Hydrolase</keyword>
<dbReference type="Proteomes" id="UP000233375">
    <property type="component" value="Unassembled WGS sequence"/>
</dbReference>
<dbReference type="PANTHER" id="PTHR10000">
    <property type="entry name" value="PHOSPHOSERINE PHOSPHATASE"/>
    <property type="match status" value="1"/>
</dbReference>
<dbReference type="InterPro" id="IPR000150">
    <property type="entry name" value="Cof"/>
</dbReference>
<dbReference type="GO" id="GO:0000287">
    <property type="term" value="F:magnesium ion binding"/>
    <property type="evidence" value="ECO:0007669"/>
    <property type="project" value="TreeGrafter"/>
</dbReference>